<dbReference type="PANTHER" id="PTHR43297">
    <property type="entry name" value="OLIGOPEPTIDE TRANSPORT ATP-BINDING PROTEIN APPD"/>
    <property type="match status" value="1"/>
</dbReference>
<comment type="caution">
    <text evidence="7">The sequence shown here is derived from an EMBL/GenBank/DDBJ whole genome shotgun (WGS) entry which is preliminary data.</text>
</comment>
<dbReference type="InterPro" id="IPR027417">
    <property type="entry name" value="P-loop_NTPase"/>
</dbReference>
<evidence type="ECO:0000256" key="4">
    <source>
        <dbReference type="ARBA" id="ARBA00022475"/>
    </source>
</evidence>
<keyword evidence="5" id="KW-0472">Membrane</keyword>
<evidence type="ECO:0000313" key="8">
    <source>
        <dbReference type="Proteomes" id="UP001157069"/>
    </source>
</evidence>
<keyword evidence="8" id="KW-1185">Reference proteome</keyword>
<name>A0ABQ6JPW2_9MICO</name>
<evidence type="ECO:0000256" key="2">
    <source>
        <dbReference type="ARBA" id="ARBA00005417"/>
    </source>
</evidence>
<comment type="similarity">
    <text evidence="2">Belongs to the ABC transporter superfamily.</text>
</comment>
<dbReference type="InterPro" id="IPR050388">
    <property type="entry name" value="ABC_Ni/Peptide_Import"/>
</dbReference>
<evidence type="ECO:0000256" key="3">
    <source>
        <dbReference type="ARBA" id="ARBA00022448"/>
    </source>
</evidence>
<dbReference type="Pfam" id="PF00005">
    <property type="entry name" value="ABC_tran"/>
    <property type="match status" value="1"/>
</dbReference>
<proteinExistence type="inferred from homology"/>
<evidence type="ECO:0000259" key="6">
    <source>
        <dbReference type="Pfam" id="PF00005"/>
    </source>
</evidence>
<dbReference type="SUPFAM" id="SSF52540">
    <property type="entry name" value="P-loop containing nucleoside triphosphate hydrolases"/>
    <property type="match status" value="1"/>
</dbReference>
<dbReference type="InterPro" id="IPR003439">
    <property type="entry name" value="ABC_transporter-like_ATP-bd"/>
</dbReference>
<keyword evidence="3" id="KW-0813">Transport</keyword>
<accession>A0ABQ6JPW2</accession>
<evidence type="ECO:0000256" key="5">
    <source>
        <dbReference type="ARBA" id="ARBA00023136"/>
    </source>
</evidence>
<dbReference type="Proteomes" id="UP001157069">
    <property type="component" value="Unassembled WGS sequence"/>
</dbReference>
<feature type="domain" description="ABC transporter" evidence="6">
    <location>
        <begin position="27"/>
        <end position="88"/>
    </location>
</feature>
<evidence type="ECO:0000256" key="1">
    <source>
        <dbReference type="ARBA" id="ARBA00004370"/>
    </source>
</evidence>
<sequence>MLQSAMDALNPVARLDAQFADVLAAKNPGMRRAAIAARTRELLATVGVPVERMRSYPHELSGGTRQRAAIALALACNPRLVVMDEATTAVDVVMQRQIVDQVLRLRDLLGFAVVFVTHDLALLLEIADTVVVMRNGKVVERSDVEDVGGPRSEEYTRELFHAFPTLTPTAMGLERPDDARV</sequence>
<reference evidence="8" key="1">
    <citation type="journal article" date="2019" name="Int. J. Syst. Evol. Microbiol.">
        <title>The Global Catalogue of Microorganisms (GCM) 10K type strain sequencing project: providing services to taxonomists for standard genome sequencing and annotation.</title>
        <authorList>
            <consortium name="The Broad Institute Genomics Platform"/>
            <consortium name="The Broad Institute Genome Sequencing Center for Infectious Disease"/>
            <person name="Wu L."/>
            <person name="Ma J."/>
        </authorList>
    </citation>
    <scope>NUCLEOTIDE SEQUENCE [LARGE SCALE GENOMIC DNA]</scope>
    <source>
        <strain evidence="8">NBRC 108755</strain>
    </source>
</reference>
<gene>
    <name evidence="7" type="ORF">GCM10025869_08400</name>
</gene>
<comment type="subcellular location">
    <subcellularLocation>
        <location evidence="1">Membrane</location>
    </subcellularLocation>
</comment>
<dbReference type="Gene3D" id="3.40.50.300">
    <property type="entry name" value="P-loop containing nucleotide triphosphate hydrolases"/>
    <property type="match status" value="1"/>
</dbReference>
<keyword evidence="4" id="KW-1003">Cell membrane</keyword>
<dbReference type="PANTHER" id="PTHR43297:SF2">
    <property type="entry name" value="DIPEPTIDE TRANSPORT ATP-BINDING PROTEIN DPPD"/>
    <property type="match status" value="1"/>
</dbReference>
<protein>
    <recommendedName>
        <fullName evidence="6">ABC transporter domain-containing protein</fullName>
    </recommendedName>
</protein>
<organism evidence="7 8">
    <name type="scientific">Homoserinibacter gongjuensis</name>
    <dbReference type="NCBI Taxonomy" id="1162968"/>
    <lineage>
        <taxon>Bacteria</taxon>
        <taxon>Bacillati</taxon>
        <taxon>Actinomycetota</taxon>
        <taxon>Actinomycetes</taxon>
        <taxon>Micrococcales</taxon>
        <taxon>Microbacteriaceae</taxon>
        <taxon>Homoserinibacter</taxon>
    </lineage>
</organism>
<evidence type="ECO:0000313" key="7">
    <source>
        <dbReference type="EMBL" id="GMA90311.1"/>
    </source>
</evidence>
<dbReference type="EMBL" id="BSVA01000001">
    <property type="protein sequence ID" value="GMA90311.1"/>
    <property type="molecule type" value="Genomic_DNA"/>
</dbReference>